<dbReference type="Gene3D" id="1.10.443.10">
    <property type="entry name" value="Intergrase catalytic core"/>
    <property type="match status" value="1"/>
</dbReference>
<dbReference type="GO" id="GO:0003677">
    <property type="term" value="F:DNA binding"/>
    <property type="evidence" value="ECO:0007669"/>
    <property type="project" value="UniProtKB-KW"/>
</dbReference>
<proteinExistence type="inferred from homology"/>
<evidence type="ECO:0000256" key="3">
    <source>
        <dbReference type="ARBA" id="ARBA00023172"/>
    </source>
</evidence>
<feature type="domain" description="Tyr recombinase" evidence="4">
    <location>
        <begin position="218"/>
        <end position="396"/>
    </location>
</feature>
<dbReference type="PANTHER" id="PTHR30349">
    <property type="entry name" value="PHAGE INTEGRASE-RELATED"/>
    <property type="match status" value="1"/>
</dbReference>
<name>A0A238WHI1_9FLAO</name>
<dbReference type="RefSeq" id="WP_089380895.1">
    <property type="nucleotide sequence ID" value="NZ_FZNT01000003.1"/>
</dbReference>
<evidence type="ECO:0000313" key="6">
    <source>
        <dbReference type="Proteomes" id="UP000198384"/>
    </source>
</evidence>
<dbReference type="InterPro" id="IPR025269">
    <property type="entry name" value="SAM-like_dom"/>
</dbReference>
<evidence type="ECO:0000259" key="4">
    <source>
        <dbReference type="PROSITE" id="PS51898"/>
    </source>
</evidence>
<evidence type="ECO:0000256" key="2">
    <source>
        <dbReference type="ARBA" id="ARBA00023125"/>
    </source>
</evidence>
<organism evidence="5 6">
    <name type="scientific">Lutibacter agarilyticus</name>
    <dbReference type="NCBI Taxonomy" id="1109740"/>
    <lineage>
        <taxon>Bacteria</taxon>
        <taxon>Pseudomonadati</taxon>
        <taxon>Bacteroidota</taxon>
        <taxon>Flavobacteriia</taxon>
        <taxon>Flavobacteriales</taxon>
        <taxon>Flavobacteriaceae</taxon>
        <taxon>Lutibacter</taxon>
    </lineage>
</organism>
<dbReference type="OrthoDB" id="1094492at2"/>
<dbReference type="PROSITE" id="PS51898">
    <property type="entry name" value="TYR_RECOMBINASE"/>
    <property type="match status" value="1"/>
</dbReference>
<dbReference type="InterPro" id="IPR035386">
    <property type="entry name" value="Arm-DNA-bind_5"/>
</dbReference>
<dbReference type="PANTHER" id="PTHR30349:SF64">
    <property type="entry name" value="PROPHAGE INTEGRASE INTD-RELATED"/>
    <property type="match status" value="1"/>
</dbReference>
<dbReference type="Pfam" id="PF13102">
    <property type="entry name" value="Phage_int_SAM_5"/>
    <property type="match status" value="1"/>
</dbReference>
<keyword evidence="6" id="KW-1185">Reference proteome</keyword>
<dbReference type="SUPFAM" id="SSF56349">
    <property type="entry name" value="DNA breaking-rejoining enzymes"/>
    <property type="match status" value="1"/>
</dbReference>
<dbReference type="InterPro" id="IPR002104">
    <property type="entry name" value="Integrase_catalytic"/>
</dbReference>
<dbReference type="GO" id="GO:0006310">
    <property type="term" value="P:DNA recombination"/>
    <property type="evidence" value="ECO:0007669"/>
    <property type="project" value="UniProtKB-KW"/>
</dbReference>
<dbReference type="InterPro" id="IPR010998">
    <property type="entry name" value="Integrase_recombinase_N"/>
</dbReference>
<dbReference type="InterPro" id="IPR050090">
    <property type="entry name" value="Tyrosine_recombinase_XerCD"/>
</dbReference>
<evidence type="ECO:0000313" key="5">
    <source>
        <dbReference type="EMBL" id="SNR46025.1"/>
    </source>
</evidence>
<dbReference type="Pfam" id="PF17293">
    <property type="entry name" value="Arm-DNA-bind_5"/>
    <property type="match status" value="1"/>
</dbReference>
<dbReference type="Proteomes" id="UP000198384">
    <property type="component" value="Unassembled WGS sequence"/>
</dbReference>
<dbReference type="Pfam" id="PF00589">
    <property type="entry name" value="Phage_integrase"/>
    <property type="match status" value="1"/>
</dbReference>
<gene>
    <name evidence="5" type="ORF">SAMN06265371_103229</name>
</gene>
<dbReference type="AlphaFoldDB" id="A0A238WHI1"/>
<comment type="similarity">
    <text evidence="1">Belongs to the 'phage' integrase family.</text>
</comment>
<dbReference type="GO" id="GO:0015074">
    <property type="term" value="P:DNA integration"/>
    <property type="evidence" value="ECO:0007669"/>
    <property type="project" value="InterPro"/>
</dbReference>
<dbReference type="CDD" id="cd01185">
    <property type="entry name" value="INTN1_C_like"/>
    <property type="match status" value="1"/>
</dbReference>
<keyword evidence="2" id="KW-0238">DNA-binding</keyword>
<dbReference type="Gene3D" id="1.10.150.130">
    <property type="match status" value="1"/>
</dbReference>
<reference evidence="5 6" key="1">
    <citation type="submission" date="2017-06" db="EMBL/GenBank/DDBJ databases">
        <authorList>
            <person name="Kim H.J."/>
            <person name="Triplett B.A."/>
        </authorList>
    </citation>
    <scope>NUCLEOTIDE SEQUENCE [LARGE SCALE GENOMIC DNA]</scope>
    <source>
        <strain evidence="5 6">DSM 29150</strain>
    </source>
</reference>
<sequence>MKKTFNIIFFIKKDRIPKNGDYNIFCRVRLGVQKFSFSTKITTKIENWDTTSNRVTGRNNVANKTNNELASVSSAINKIHDRFRIEEKAYTLNDIKNEYLGLNKRDHFLIETYSKHIEKVKSMLGKEYSISTWKKYKTTKTHLTNYLERNYNKEDISFKELDYNFIFEFDYYLQSNDIAQNSRGKYINNVKQLINIALSNDWITINPFRNFKVKITPPDREFLTSNELLEIYNKEFEIDRLEQIKDAFLFCCYTGLAYIDVKNLFIKDITIGEDGNKWIRKNRTKTNTLSRIPLLPIPENIIEKYNEHPLRTIKGHILPLPSNQKTNAYLKEIAAICKIKKNLTFHMARHTFATTITLTNGVPIETVSKMLGHKDLKTTQHYAKILDKKISNDMMDLKNKLG</sequence>
<dbReference type="InterPro" id="IPR011010">
    <property type="entry name" value="DNA_brk_join_enz"/>
</dbReference>
<accession>A0A238WHI1</accession>
<keyword evidence="3" id="KW-0233">DNA recombination</keyword>
<dbReference type="EMBL" id="FZNT01000003">
    <property type="protein sequence ID" value="SNR46025.1"/>
    <property type="molecule type" value="Genomic_DNA"/>
</dbReference>
<dbReference type="InterPro" id="IPR013762">
    <property type="entry name" value="Integrase-like_cat_sf"/>
</dbReference>
<evidence type="ECO:0000256" key="1">
    <source>
        <dbReference type="ARBA" id="ARBA00008857"/>
    </source>
</evidence>
<protein>
    <submittedName>
        <fullName evidence="5">Site-specific recombinase XerD</fullName>
    </submittedName>
</protein>